<protein>
    <recommendedName>
        <fullName evidence="15">ATP synthase subunit b</fullName>
    </recommendedName>
    <alternativeName>
        <fullName evidence="15">ATP synthase F(0) sector subunit b</fullName>
    </alternativeName>
    <alternativeName>
        <fullName evidence="15">ATPase subunit I</fullName>
    </alternativeName>
    <alternativeName>
        <fullName evidence="15">F-type ATPase subunit b</fullName>
        <shortName evidence="15">F-ATPase subunit b</shortName>
    </alternativeName>
</protein>
<feature type="coiled-coil region" evidence="17">
    <location>
        <begin position="44"/>
        <end position="122"/>
    </location>
</feature>
<keyword evidence="3 15" id="KW-0813">Transport</keyword>
<evidence type="ECO:0000256" key="16">
    <source>
        <dbReference type="RuleBase" id="RU003848"/>
    </source>
</evidence>
<evidence type="ECO:0000256" key="14">
    <source>
        <dbReference type="ARBA" id="ARBA00025830"/>
    </source>
</evidence>
<keyword evidence="10 15" id="KW-0472">Membrane</keyword>
<dbReference type="InterPro" id="IPR002146">
    <property type="entry name" value="ATP_synth_b/b'su_bac/chlpt"/>
</dbReference>
<dbReference type="PANTHER" id="PTHR33445:SF1">
    <property type="entry name" value="ATP SYNTHASE SUBUNIT B"/>
    <property type="match status" value="1"/>
</dbReference>
<keyword evidence="8 15" id="KW-1133">Transmembrane helix</keyword>
<dbReference type="AlphaFoldDB" id="A0AA41UF56"/>
<feature type="transmembrane region" description="Helical" evidence="15">
    <location>
        <begin position="12"/>
        <end position="32"/>
    </location>
</feature>
<reference evidence="18" key="1">
    <citation type="submission" date="2022-03" db="EMBL/GenBank/DDBJ databases">
        <title>The complete genome sequence of a Methyloterrigena soli.</title>
        <authorList>
            <person name="Zi Z."/>
        </authorList>
    </citation>
    <scope>NUCLEOTIDE SEQUENCE</scope>
    <source>
        <strain evidence="18">M48</strain>
    </source>
</reference>
<sequence>MLSFGLDYTTAATLWATIGLVIFLAIAIYAGLPKMITGMLDERIKKIEDDLAEAKRLRSEAEALLADYEKKRVEAEQEAASIVTAAQDEAKRLAAEANESLKDLVTRRTKAVEDKIAQAEAQALSEVRAKSADVAIEAARILLNKQVGEKGPALIDQAIKDVGARLN</sequence>
<evidence type="ECO:0000256" key="6">
    <source>
        <dbReference type="ARBA" id="ARBA00022692"/>
    </source>
</evidence>
<keyword evidence="6 15" id="KW-0812">Transmembrane</keyword>
<evidence type="ECO:0000313" key="19">
    <source>
        <dbReference type="Proteomes" id="UP001156140"/>
    </source>
</evidence>
<organism evidence="18 19">
    <name type="scientific">Paradevosia shaoguanensis</name>
    <dbReference type="NCBI Taxonomy" id="1335043"/>
    <lineage>
        <taxon>Bacteria</taxon>
        <taxon>Pseudomonadati</taxon>
        <taxon>Pseudomonadota</taxon>
        <taxon>Alphaproteobacteria</taxon>
        <taxon>Hyphomicrobiales</taxon>
        <taxon>Devosiaceae</taxon>
        <taxon>Paradevosia</taxon>
    </lineage>
</organism>
<dbReference type="CDD" id="cd06503">
    <property type="entry name" value="ATP-synt_Fo_b"/>
    <property type="match status" value="1"/>
</dbReference>
<keyword evidence="17" id="KW-0175">Coiled coil</keyword>
<evidence type="ECO:0000256" key="5">
    <source>
        <dbReference type="ARBA" id="ARBA00022547"/>
    </source>
</evidence>
<dbReference type="HAMAP" id="MF_01398">
    <property type="entry name" value="ATP_synth_b_bprime"/>
    <property type="match status" value="1"/>
</dbReference>
<name>A0AA41UF56_9HYPH</name>
<accession>A0AA41UF56</accession>
<evidence type="ECO:0000256" key="11">
    <source>
        <dbReference type="ARBA" id="ARBA00023310"/>
    </source>
</evidence>
<dbReference type="RefSeq" id="WP_156046356.1">
    <property type="nucleotide sequence ID" value="NZ_CP068983.1"/>
</dbReference>
<gene>
    <name evidence="15" type="primary">atpF</name>
    <name evidence="18" type="ORF">ML536_04755</name>
</gene>
<keyword evidence="7 15" id="KW-0375">Hydrogen ion transport</keyword>
<comment type="function">
    <text evidence="13">Component of the F(0) channel, it forms part of the peripheral stalk, linking F(1) to F(0). The b'-subunit is a diverged and duplicated form of b found in plants and photosynthetic bacteria.</text>
</comment>
<keyword evidence="19" id="KW-1185">Reference proteome</keyword>
<evidence type="ECO:0000256" key="13">
    <source>
        <dbReference type="ARBA" id="ARBA00025614"/>
    </source>
</evidence>
<keyword evidence="4 15" id="KW-1003">Cell membrane</keyword>
<comment type="subcellular location">
    <subcellularLocation>
        <location evidence="1">Cell inner membrane</location>
        <topology evidence="1">Single-pass membrane protein</topology>
    </subcellularLocation>
    <subcellularLocation>
        <location evidence="15">Cell membrane</location>
        <topology evidence="15">Single-pass membrane protein</topology>
    </subcellularLocation>
</comment>
<keyword evidence="11 15" id="KW-0066">ATP synthesis</keyword>
<comment type="function">
    <text evidence="12 15">F(1)F(0) ATP synthase produces ATP from ADP in the presence of a proton or sodium gradient. F-type ATPases consist of two structural domains, F(1) containing the extramembraneous catalytic core and F(0) containing the membrane proton channel, linked together by a central stalk and a peripheral stalk. During catalysis, ATP synthesis in the catalytic domain of F(1) is coupled via a rotary mechanism of the central stalk subunits to proton translocation.</text>
</comment>
<dbReference type="GO" id="GO:0046933">
    <property type="term" value="F:proton-transporting ATP synthase activity, rotational mechanism"/>
    <property type="evidence" value="ECO:0007669"/>
    <property type="project" value="UniProtKB-UniRule"/>
</dbReference>
<dbReference type="GO" id="GO:0046961">
    <property type="term" value="F:proton-transporting ATPase activity, rotational mechanism"/>
    <property type="evidence" value="ECO:0007669"/>
    <property type="project" value="TreeGrafter"/>
</dbReference>
<evidence type="ECO:0000256" key="3">
    <source>
        <dbReference type="ARBA" id="ARBA00022448"/>
    </source>
</evidence>
<dbReference type="PANTHER" id="PTHR33445">
    <property type="entry name" value="ATP SYNTHASE SUBUNIT B', CHLOROPLASTIC"/>
    <property type="match status" value="1"/>
</dbReference>
<evidence type="ECO:0000256" key="1">
    <source>
        <dbReference type="ARBA" id="ARBA00004377"/>
    </source>
</evidence>
<evidence type="ECO:0000313" key="18">
    <source>
        <dbReference type="EMBL" id="MCI0126131.1"/>
    </source>
</evidence>
<comment type="caution">
    <text evidence="18">The sequence shown here is derived from an EMBL/GenBank/DDBJ whole genome shotgun (WGS) entry which is preliminary data.</text>
</comment>
<evidence type="ECO:0000256" key="17">
    <source>
        <dbReference type="SAM" id="Coils"/>
    </source>
</evidence>
<evidence type="ECO:0000256" key="9">
    <source>
        <dbReference type="ARBA" id="ARBA00023065"/>
    </source>
</evidence>
<keyword evidence="5 15" id="KW-0138">CF(0)</keyword>
<proteinExistence type="inferred from homology"/>
<dbReference type="GO" id="GO:0005886">
    <property type="term" value="C:plasma membrane"/>
    <property type="evidence" value="ECO:0007669"/>
    <property type="project" value="UniProtKB-SubCell"/>
</dbReference>
<dbReference type="Pfam" id="PF00430">
    <property type="entry name" value="ATP-synt_B"/>
    <property type="match status" value="1"/>
</dbReference>
<evidence type="ECO:0000256" key="10">
    <source>
        <dbReference type="ARBA" id="ARBA00023136"/>
    </source>
</evidence>
<comment type="subunit">
    <text evidence="14 15">F-type ATPases have 2 components, F(1) - the catalytic core - and F(0) - the membrane proton channel. F(1) has five subunits: alpha(3), beta(3), gamma(1), delta(1), epsilon(1). F(0) has three main subunits: a(1), b(2) and c(10-14). The alpha and beta chains form an alternating ring which encloses part of the gamma chain. F(1) is attached to F(0) by a central stalk formed by the gamma and epsilon chains, while a peripheral stalk is formed by the delta and b chains.</text>
</comment>
<dbReference type="EMBL" id="JALAZD010000001">
    <property type="protein sequence ID" value="MCI0126131.1"/>
    <property type="molecule type" value="Genomic_DNA"/>
</dbReference>
<evidence type="ECO:0000256" key="7">
    <source>
        <dbReference type="ARBA" id="ARBA00022781"/>
    </source>
</evidence>
<dbReference type="InterPro" id="IPR050059">
    <property type="entry name" value="ATP_synthase_B_chain"/>
</dbReference>
<evidence type="ECO:0000256" key="4">
    <source>
        <dbReference type="ARBA" id="ARBA00022475"/>
    </source>
</evidence>
<evidence type="ECO:0000256" key="8">
    <source>
        <dbReference type="ARBA" id="ARBA00022989"/>
    </source>
</evidence>
<comment type="similarity">
    <text evidence="2 15 16">Belongs to the ATPase B chain family.</text>
</comment>
<evidence type="ECO:0000256" key="2">
    <source>
        <dbReference type="ARBA" id="ARBA00005513"/>
    </source>
</evidence>
<evidence type="ECO:0000256" key="15">
    <source>
        <dbReference type="HAMAP-Rule" id="MF_01398"/>
    </source>
</evidence>
<keyword evidence="9 15" id="KW-0406">Ion transport</keyword>
<evidence type="ECO:0000256" key="12">
    <source>
        <dbReference type="ARBA" id="ARBA00025198"/>
    </source>
</evidence>
<dbReference type="Proteomes" id="UP001156140">
    <property type="component" value="Unassembled WGS sequence"/>
</dbReference>
<dbReference type="GO" id="GO:0045259">
    <property type="term" value="C:proton-transporting ATP synthase complex"/>
    <property type="evidence" value="ECO:0007669"/>
    <property type="project" value="UniProtKB-KW"/>
</dbReference>